<evidence type="ECO:0000256" key="4">
    <source>
        <dbReference type="SAM" id="Phobius"/>
    </source>
</evidence>
<dbReference type="Proteomes" id="UP000663852">
    <property type="component" value="Unassembled WGS sequence"/>
</dbReference>
<keyword evidence="4" id="KW-0472">Membrane</keyword>
<keyword evidence="1" id="KW-0677">Repeat</keyword>
<evidence type="ECO:0000313" key="6">
    <source>
        <dbReference type="Proteomes" id="UP000663852"/>
    </source>
</evidence>
<organism evidence="5 6">
    <name type="scientific">Adineta ricciae</name>
    <name type="common">Rotifer</name>
    <dbReference type="NCBI Taxonomy" id="249248"/>
    <lineage>
        <taxon>Eukaryota</taxon>
        <taxon>Metazoa</taxon>
        <taxon>Spiralia</taxon>
        <taxon>Gnathifera</taxon>
        <taxon>Rotifera</taxon>
        <taxon>Eurotatoria</taxon>
        <taxon>Bdelloidea</taxon>
        <taxon>Adinetida</taxon>
        <taxon>Adinetidae</taxon>
        <taxon>Adineta</taxon>
    </lineage>
</organism>
<dbReference type="CDD" id="cd05819">
    <property type="entry name" value="NHL"/>
    <property type="match status" value="1"/>
</dbReference>
<dbReference type="OrthoDB" id="10039644at2759"/>
<feature type="transmembrane region" description="Helical" evidence="4">
    <location>
        <begin position="47"/>
        <end position="68"/>
    </location>
</feature>
<dbReference type="Gene3D" id="2.40.10.500">
    <property type="match status" value="2"/>
</dbReference>
<evidence type="ECO:0000256" key="3">
    <source>
        <dbReference type="SAM" id="MobiDB-lite"/>
    </source>
</evidence>
<protein>
    <submittedName>
        <fullName evidence="5">Uncharacterized protein</fullName>
    </submittedName>
</protein>
<dbReference type="EMBL" id="CAJNOJ010000772">
    <property type="protein sequence ID" value="CAF1521063.1"/>
    <property type="molecule type" value="Genomic_DNA"/>
</dbReference>
<evidence type="ECO:0000313" key="5">
    <source>
        <dbReference type="EMBL" id="CAF1521063.1"/>
    </source>
</evidence>
<evidence type="ECO:0000256" key="2">
    <source>
        <dbReference type="PROSITE-ProRule" id="PRU00504"/>
    </source>
</evidence>
<gene>
    <name evidence="5" type="ORF">EDS130_LOCUS43877</name>
</gene>
<feature type="region of interest" description="Disordered" evidence="3">
    <location>
        <begin position="19"/>
        <end position="38"/>
    </location>
</feature>
<comment type="caution">
    <text evidence="5">The sequence shown here is derived from an EMBL/GenBank/DDBJ whole genome shotgun (WGS) entry which is preliminary data.</text>
</comment>
<name>A0A815UKD7_ADIRI</name>
<dbReference type="InterPro" id="IPR011042">
    <property type="entry name" value="6-blade_b-propeller_TolB-like"/>
</dbReference>
<feature type="compositionally biased region" description="Low complexity" evidence="3">
    <location>
        <begin position="27"/>
        <end position="38"/>
    </location>
</feature>
<sequence>MTSSDKLLPINNNNNAKLQSIDTDIPQTVTTQSKTSSSHRSTRKFTWIRYAVIITVSIMIGFVISTIIHTRNQINTITTTEISEQNHSSTDIPLNKIWNQHGSIIAGGNGKGNGSNQLSAPSGICVDTDDQTVYIADTGNDRIIKWEYNATYGKVVAGGNRKGNQIDQLNGPKVVIIDKNDDSLVICDYGNKRIVRWPRENGAVGQTIIDDISCTGLAIDNNGDLYVSDDKYHTVRRWKKGEINGTIVAGKNGQGVDLNQLNSPNTIFVDQNYSIYVSDTRNNRVMKWMKSAAEGIVVAGRYDKENDLAELSSPVGMTVDHFGNIYVVDARNRRIMYWSPYATEGKIAVAANEKEAHSKHLSNPFGLALDRQYNLYVSDFWNDRVQKFCIVSDGN</sequence>
<dbReference type="InterPro" id="IPR001258">
    <property type="entry name" value="NHL_repeat"/>
</dbReference>
<keyword evidence="4" id="KW-0812">Transmembrane</keyword>
<feature type="repeat" description="NHL" evidence="2">
    <location>
        <begin position="111"/>
        <end position="149"/>
    </location>
</feature>
<dbReference type="Pfam" id="PF01436">
    <property type="entry name" value="NHL"/>
    <property type="match status" value="1"/>
</dbReference>
<dbReference type="AlphaFoldDB" id="A0A815UKD7"/>
<evidence type="ECO:0000256" key="1">
    <source>
        <dbReference type="ARBA" id="ARBA00022737"/>
    </source>
</evidence>
<dbReference type="InterPro" id="IPR050952">
    <property type="entry name" value="TRIM-NHL_E3_ligases"/>
</dbReference>
<reference evidence="5" key="1">
    <citation type="submission" date="2021-02" db="EMBL/GenBank/DDBJ databases">
        <authorList>
            <person name="Nowell W R."/>
        </authorList>
    </citation>
    <scope>NUCLEOTIDE SEQUENCE</scope>
</reference>
<accession>A0A815UKD7</accession>
<proteinExistence type="predicted"/>
<dbReference type="PANTHER" id="PTHR24104">
    <property type="entry name" value="E3 UBIQUITIN-PROTEIN LIGASE NHLRC1-RELATED"/>
    <property type="match status" value="1"/>
</dbReference>
<keyword evidence="4" id="KW-1133">Transmembrane helix</keyword>
<dbReference type="Gene3D" id="2.120.10.30">
    <property type="entry name" value="TolB, C-terminal domain"/>
    <property type="match status" value="1"/>
</dbReference>
<dbReference type="SUPFAM" id="SSF101898">
    <property type="entry name" value="NHL repeat"/>
    <property type="match status" value="1"/>
</dbReference>
<dbReference type="PROSITE" id="PS51125">
    <property type="entry name" value="NHL"/>
    <property type="match status" value="1"/>
</dbReference>